<proteinExistence type="predicted"/>
<keyword evidence="2" id="KW-1185">Reference proteome</keyword>
<accession>A0A5C6X1Q8</accession>
<dbReference type="EMBL" id="VOSM01000008">
    <property type="protein sequence ID" value="TXD35650.1"/>
    <property type="molecule type" value="Genomic_DNA"/>
</dbReference>
<evidence type="ECO:0008006" key="3">
    <source>
        <dbReference type="Google" id="ProtNLM"/>
    </source>
</evidence>
<comment type="caution">
    <text evidence="1">The sequence shown here is derived from an EMBL/GenBank/DDBJ whole genome shotgun (WGS) entry which is preliminary data.</text>
</comment>
<sequence>MSCSTTGTKSDGEAVSQPTLTQEDVKEAYAEALAAQIAGLEATRPLGSAEAGEEAMAVPLHMGVAFRPSAIGELMKREVGRQVLGALPIEDGVLSVAGKEIPVRLEHEFLELELRPDQACEHCLRIGGKIAGRFDVDLPLLGEREDEPYAGEFSVVAPLEFVRVGESQLAIRLDTNQIPRLGGLWVDLKLESLPERVQKPVREQLNALFTERLSGSLEPLTLVTFRGYDLGLDNVALMPAGLSYDVGTSTYFAGVGTNLADIEGEVAPLHALGRDAVLGVTTHLHILTHRTRLKMHQGELAMRYGLGGEADEAGPVRVLLRGIRGVDAPQGAEQPGHLEVELEVFVFGEGEGAVPAERNLLVASLALPSREHAAHVIELRSASATALDLEAWRESAVVGEFVTLLDTMTTPRQVSANAIGASYGLHQVMVRAPGLSATMGRVEDE</sequence>
<dbReference type="AlphaFoldDB" id="A0A5C6X1Q8"/>
<evidence type="ECO:0000313" key="1">
    <source>
        <dbReference type="EMBL" id="TXD35650.1"/>
    </source>
</evidence>
<dbReference type="RefSeq" id="WP_146982389.1">
    <property type="nucleotide sequence ID" value="NZ_VOSM01000008.1"/>
</dbReference>
<dbReference type="OrthoDB" id="10005101at2"/>
<evidence type="ECO:0000313" key="2">
    <source>
        <dbReference type="Proteomes" id="UP000321412"/>
    </source>
</evidence>
<name>A0A5C6X1Q8_9DELT</name>
<organism evidence="1 2">
    <name type="scientific">Lujinxingia vulgaris</name>
    <dbReference type="NCBI Taxonomy" id="2600176"/>
    <lineage>
        <taxon>Bacteria</taxon>
        <taxon>Deltaproteobacteria</taxon>
        <taxon>Bradymonadales</taxon>
        <taxon>Lujinxingiaceae</taxon>
        <taxon>Lujinxingia</taxon>
    </lineage>
</organism>
<gene>
    <name evidence="1" type="ORF">FRC98_15705</name>
</gene>
<dbReference type="Proteomes" id="UP000321412">
    <property type="component" value="Unassembled WGS sequence"/>
</dbReference>
<protein>
    <recommendedName>
        <fullName evidence="3">DUF4403 family protein</fullName>
    </recommendedName>
</protein>
<reference evidence="1 2" key="1">
    <citation type="submission" date="2019-08" db="EMBL/GenBank/DDBJ databases">
        <title>Bradymonadales sp. TMQ4.</title>
        <authorList>
            <person name="Liang Q."/>
        </authorList>
    </citation>
    <scope>NUCLEOTIDE SEQUENCE [LARGE SCALE GENOMIC DNA]</scope>
    <source>
        <strain evidence="1 2">TMQ4</strain>
    </source>
</reference>